<dbReference type="PANTHER" id="PTHR48105">
    <property type="entry name" value="THIOREDOXIN REDUCTASE 1-RELATED-RELATED"/>
    <property type="match status" value="1"/>
</dbReference>
<dbReference type="EC" id="1.18.1.2" evidence="6"/>
<evidence type="ECO:0000256" key="6">
    <source>
        <dbReference type="HAMAP-Rule" id="MF_01685"/>
    </source>
</evidence>
<evidence type="ECO:0000256" key="2">
    <source>
        <dbReference type="ARBA" id="ARBA00022630"/>
    </source>
</evidence>
<dbReference type="SUPFAM" id="SSF51905">
    <property type="entry name" value="FAD/NAD(P)-binding domain"/>
    <property type="match status" value="2"/>
</dbReference>
<dbReference type="InterPro" id="IPR023753">
    <property type="entry name" value="FAD/NAD-binding_dom"/>
</dbReference>
<evidence type="ECO:0000313" key="9">
    <source>
        <dbReference type="Proteomes" id="UP000051845"/>
    </source>
</evidence>
<evidence type="ECO:0000256" key="4">
    <source>
        <dbReference type="ARBA" id="ARBA00022857"/>
    </source>
</evidence>
<feature type="binding site" evidence="6">
    <location>
        <position position="93"/>
    </location>
    <ligand>
        <name>FAD</name>
        <dbReference type="ChEBI" id="CHEBI:57692"/>
    </ligand>
</feature>
<comment type="similarity">
    <text evidence="6">Belongs to the ferredoxin--NADP reductase type 2 family.</text>
</comment>
<reference evidence="8 9" key="1">
    <citation type="journal article" date="2015" name="Genome Announc.">
        <title>Expanding the biotechnology potential of lactobacilli through comparative genomics of 213 strains and associated genera.</title>
        <authorList>
            <person name="Sun Z."/>
            <person name="Harris H.M."/>
            <person name="McCann A."/>
            <person name="Guo C."/>
            <person name="Argimon S."/>
            <person name="Zhang W."/>
            <person name="Yang X."/>
            <person name="Jeffery I.B."/>
            <person name="Cooney J.C."/>
            <person name="Kagawa T.F."/>
            <person name="Liu W."/>
            <person name="Song Y."/>
            <person name="Salvetti E."/>
            <person name="Wrobel A."/>
            <person name="Rasinkangas P."/>
            <person name="Parkhill J."/>
            <person name="Rea M.C."/>
            <person name="O'Sullivan O."/>
            <person name="Ritari J."/>
            <person name="Douillard F.P."/>
            <person name="Paul Ross R."/>
            <person name="Yang R."/>
            <person name="Briner A.E."/>
            <person name="Felis G.E."/>
            <person name="de Vos W.M."/>
            <person name="Barrangou R."/>
            <person name="Klaenhammer T.R."/>
            <person name="Caufield P.W."/>
            <person name="Cui Y."/>
            <person name="Zhang H."/>
            <person name="O'Toole P.W."/>
        </authorList>
    </citation>
    <scope>NUCLEOTIDE SEQUENCE [LARGE SCALE GENOMIC DNA]</scope>
    <source>
        <strain evidence="8 9">DSM 20515</strain>
    </source>
</reference>
<dbReference type="STRING" id="33960.TY91_09335"/>
<organism evidence="8 9">
    <name type="scientific">Secundilactobacillus collinoides DSM 20515 = JCM 1123</name>
    <dbReference type="NCBI Taxonomy" id="1423733"/>
    <lineage>
        <taxon>Bacteria</taxon>
        <taxon>Bacillati</taxon>
        <taxon>Bacillota</taxon>
        <taxon>Bacilli</taxon>
        <taxon>Lactobacillales</taxon>
        <taxon>Lactobacillaceae</taxon>
        <taxon>Secundilactobacillus</taxon>
    </lineage>
</organism>
<comment type="caution">
    <text evidence="6">Lacks conserved residue(s) required for the propagation of feature annotation.</text>
</comment>
<dbReference type="EMBL" id="AYYR01000059">
    <property type="protein sequence ID" value="KRM75075.1"/>
    <property type="molecule type" value="Genomic_DNA"/>
</dbReference>
<comment type="cofactor">
    <cofactor evidence="6">
        <name>FAD</name>
        <dbReference type="ChEBI" id="CHEBI:57692"/>
    </cofactor>
    <text evidence="6">Binds 1 FAD per subunit.</text>
</comment>
<gene>
    <name evidence="8" type="ORF">FC82_GL002606</name>
</gene>
<feature type="binding site" evidence="6">
    <location>
        <position position="48"/>
    </location>
    <ligand>
        <name>FAD</name>
        <dbReference type="ChEBI" id="CHEBI:57692"/>
    </ligand>
</feature>
<proteinExistence type="inferred from homology"/>
<dbReference type="GO" id="GO:0004324">
    <property type="term" value="F:ferredoxin-NADP+ reductase activity"/>
    <property type="evidence" value="ECO:0007669"/>
    <property type="project" value="UniProtKB-UniRule"/>
</dbReference>
<dbReference type="PATRIC" id="fig|1423733.4.peg.2723"/>
<name>A0A0R2BHQ6_SECCO</name>
<sequence>MRGAFELEKQYEITIIGGGPAGIFAAFYAGLREASVQLIESLPVLGGQVSALYPEKTILDVAGIPGIQAQKLIDQQLEQLKNFPVDLKLNQAVTDITKTADGFDIVTSKETTHSKAVIIAVGNGSFSPRKLAIDNADEFEGKQLFYSVNDLEHFRGHRVLIAGGGDSAIDQALMLEPVAKSVELIHRRDQFRALEHSVAQMEASSIVKHTPYLIKAIDKADDGLNVTLKKMHSEDELETVQADDVLVSYGFTSDHKVVDAWHLDLDTDRHLFKVDSTMQTSVPDVYAIGDGVTYKGKQALIASAFGEAPIAVNSIMQTLFPDRRAPLHSTALKR</sequence>
<feature type="domain" description="FAD/NAD(P)-binding" evidence="7">
    <location>
        <begin position="12"/>
        <end position="302"/>
    </location>
</feature>
<evidence type="ECO:0000256" key="5">
    <source>
        <dbReference type="ARBA" id="ARBA00023002"/>
    </source>
</evidence>
<keyword evidence="3 6" id="KW-0274">FAD</keyword>
<dbReference type="PRINTS" id="PR00368">
    <property type="entry name" value="FADPNR"/>
</dbReference>
<keyword evidence="2 6" id="KW-0285">Flavoprotein</keyword>
<dbReference type="HAMAP" id="MF_01685">
    <property type="entry name" value="FENR2"/>
    <property type="match status" value="1"/>
</dbReference>
<comment type="catalytic activity">
    <reaction evidence="6">
        <text>2 reduced [2Fe-2S]-[ferredoxin] + NADP(+) + H(+) = 2 oxidized [2Fe-2S]-[ferredoxin] + NADPH</text>
        <dbReference type="Rhea" id="RHEA:20125"/>
        <dbReference type="Rhea" id="RHEA-COMP:10000"/>
        <dbReference type="Rhea" id="RHEA-COMP:10001"/>
        <dbReference type="ChEBI" id="CHEBI:15378"/>
        <dbReference type="ChEBI" id="CHEBI:33737"/>
        <dbReference type="ChEBI" id="CHEBI:33738"/>
        <dbReference type="ChEBI" id="CHEBI:57783"/>
        <dbReference type="ChEBI" id="CHEBI:58349"/>
        <dbReference type="EC" id="1.18.1.2"/>
    </reaction>
</comment>
<dbReference type="Gene3D" id="3.50.50.60">
    <property type="entry name" value="FAD/NAD(P)-binding domain"/>
    <property type="match status" value="2"/>
</dbReference>
<protein>
    <recommendedName>
        <fullName evidence="6">Ferredoxin--NADP reductase</fullName>
        <shortName evidence="6">FNR</shortName>
        <shortName evidence="6">Fd-NADP(+) reductase</shortName>
        <ecNumber evidence="6">1.18.1.2</ecNumber>
    </recommendedName>
</protein>
<dbReference type="Proteomes" id="UP000051845">
    <property type="component" value="Unassembled WGS sequence"/>
</dbReference>
<evidence type="ECO:0000259" key="7">
    <source>
        <dbReference type="Pfam" id="PF07992"/>
    </source>
</evidence>
<feature type="binding site" evidence="6">
    <location>
        <position position="53"/>
    </location>
    <ligand>
        <name>FAD</name>
        <dbReference type="ChEBI" id="CHEBI:57692"/>
    </ligand>
</feature>
<evidence type="ECO:0000256" key="1">
    <source>
        <dbReference type="ARBA" id="ARBA00011738"/>
    </source>
</evidence>
<dbReference type="InterPro" id="IPR036188">
    <property type="entry name" value="FAD/NAD-bd_sf"/>
</dbReference>
<dbReference type="AlphaFoldDB" id="A0A0R2BHQ6"/>
<keyword evidence="5 6" id="KW-0560">Oxidoreductase</keyword>
<evidence type="ECO:0000256" key="3">
    <source>
        <dbReference type="ARBA" id="ARBA00022827"/>
    </source>
</evidence>
<feature type="binding site" evidence="6">
    <location>
        <position position="330"/>
    </location>
    <ligand>
        <name>FAD</name>
        <dbReference type="ChEBI" id="CHEBI:57692"/>
    </ligand>
</feature>
<dbReference type="GO" id="GO:0050660">
    <property type="term" value="F:flavin adenine dinucleotide binding"/>
    <property type="evidence" value="ECO:0007669"/>
    <property type="project" value="UniProtKB-UniRule"/>
</dbReference>
<feature type="binding site" evidence="6">
    <location>
        <position position="126"/>
    </location>
    <ligand>
        <name>FAD</name>
        <dbReference type="ChEBI" id="CHEBI:57692"/>
    </ligand>
</feature>
<dbReference type="InterPro" id="IPR050097">
    <property type="entry name" value="Ferredoxin-NADP_redctase_2"/>
</dbReference>
<feature type="binding site" evidence="6">
    <location>
        <position position="290"/>
    </location>
    <ligand>
        <name>FAD</name>
        <dbReference type="ChEBI" id="CHEBI:57692"/>
    </ligand>
</feature>
<accession>A0A0R2BHQ6</accession>
<keyword evidence="4 6" id="KW-0521">NADP</keyword>
<dbReference type="GO" id="GO:0050661">
    <property type="term" value="F:NADP binding"/>
    <property type="evidence" value="ECO:0007669"/>
    <property type="project" value="UniProtKB-UniRule"/>
</dbReference>
<evidence type="ECO:0000313" key="8">
    <source>
        <dbReference type="EMBL" id="KRM75075.1"/>
    </source>
</evidence>
<feature type="binding site" evidence="6">
    <location>
        <position position="40"/>
    </location>
    <ligand>
        <name>FAD</name>
        <dbReference type="ChEBI" id="CHEBI:57692"/>
    </ligand>
</feature>
<comment type="caution">
    <text evidence="8">The sequence shown here is derived from an EMBL/GenBank/DDBJ whole genome shotgun (WGS) entry which is preliminary data.</text>
</comment>
<dbReference type="Pfam" id="PF07992">
    <property type="entry name" value="Pyr_redox_2"/>
    <property type="match status" value="1"/>
</dbReference>
<dbReference type="PRINTS" id="PR00469">
    <property type="entry name" value="PNDRDTASEII"/>
</dbReference>
<comment type="subunit">
    <text evidence="1 6">Homodimer.</text>
</comment>
<dbReference type="InterPro" id="IPR022890">
    <property type="entry name" value="Fd--NADP_Rdtase_type_2"/>
</dbReference>